<evidence type="ECO:0000256" key="7">
    <source>
        <dbReference type="HAMAP-Rule" id="MF_00109"/>
    </source>
</evidence>
<dbReference type="GO" id="GO:0005524">
    <property type="term" value="F:ATP binding"/>
    <property type="evidence" value="ECO:0007669"/>
    <property type="project" value="UniProtKB-UniRule"/>
</dbReference>
<proteinExistence type="inferred from homology"/>
<reference evidence="9" key="1">
    <citation type="submission" date="2016-01" db="EMBL/GenBank/DDBJ databases">
        <authorList>
            <person name="Mitreva M."/>
            <person name="Pepin K.H."/>
            <person name="Mihindukulasuriya K.A."/>
            <person name="Fulton R."/>
            <person name="Fronick C."/>
            <person name="O'Laughlin M."/>
            <person name="Miner T."/>
            <person name="Herter B."/>
            <person name="Rosa B.A."/>
            <person name="Cordes M."/>
            <person name="Tomlinson C."/>
            <person name="Wollam A."/>
            <person name="Palsikar V.B."/>
            <person name="Mardis E.R."/>
            <person name="Wilson R.K."/>
        </authorList>
    </citation>
    <scope>NUCLEOTIDE SEQUENCE [LARGE SCALE GENOMIC DNA]</scope>
    <source>
        <strain evidence="9">DNF00019</strain>
    </source>
</reference>
<evidence type="ECO:0000313" key="8">
    <source>
        <dbReference type="EMBL" id="KXB34677.1"/>
    </source>
</evidence>
<accession>A0A133XUS7</accession>
<dbReference type="GO" id="GO:0008652">
    <property type="term" value="P:amino acid biosynthetic process"/>
    <property type="evidence" value="ECO:0007669"/>
    <property type="project" value="UniProtKB-KW"/>
</dbReference>
<evidence type="ECO:0000256" key="3">
    <source>
        <dbReference type="ARBA" id="ARBA00022741"/>
    </source>
</evidence>
<dbReference type="GO" id="GO:0000287">
    <property type="term" value="F:magnesium ion binding"/>
    <property type="evidence" value="ECO:0007669"/>
    <property type="project" value="UniProtKB-UniRule"/>
</dbReference>
<keyword evidence="4 7" id="KW-0418">Kinase</keyword>
<feature type="binding site" evidence="7">
    <location>
        <begin position="22"/>
        <end position="27"/>
    </location>
    <ligand>
        <name>ATP</name>
        <dbReference type="ChEBI" id="CHEBI:30616"/>
    </ligand>
</feature>
<dbReference type="InterPro" id="IPR000623">
    <property type="entry name" value="Shikimate_kinase/TSH1"/>
</dbReference>
<comment type="pathway">
    <text evidence="7">Metabolic intermediate biosynthesis; chorismate biosynthesis; chorismate from D-erythrose 4-phosphate and phosphoenolpyruvate: step 5/7.</text>
</comment>
<dbReference type="PRINTS" id="PR01100">
    <property type="entry name" value="SHIKIMTKNASE"/>
</dbReference>
<keyword evidence="1 7" id="KW-0028">Amino-acid biosynthesis</keyword>
<comment type="function">
    <text evidence="7">Catalyzes the specific phosphorylation of the 3-hydroxyl group of shikimic acid using ATP as a cosubstrate.</text>
</comment>
<keyword evidence="3 7" id="KW-0547">Nucleotide-binding</keyword>
<feature type="binding site" evidence="7">
    <location>
        <position position="44"/>
    </location>
    <ligand>
        <name>substrate</name>
    </ligand>
</feature>
<comment type="cofactor">
    <cofactor evidence="7">
        <name>Mg(2+)</name>
        <dbReference type="ChEBI" id="CHEBI:18420"/>
    </cofactor>
    <text evidence="7">Binds 1 Mg(2+) ion per subunit.</text>
</comment>
<feature type="binding site" evidence="7">
    <location>
        <position position="26"/>
    </location>
    <ligand>
        <name>Mg(2+)</name>
        <dbReference type="ChEBI" id="CHEBI:18420"/>
    </ligand>
</feature>
<dbReference type="RefSeq" id="WP_066305348.1">
    <property type="nucleotide sequence ID" value="NZ_KQ959492.1"/>
</dbReference>
<keyword evidence="7" id="KW-0460">Magnesium</keyword>
<evidence type="ECO:0000313" key="9">
    <source>
        <dbReference type="Proteomes" id="UP000070675"/>
    </source>
</evidence>
<dbReference type="STRING" id="1393034.HMPREF3192_00776"/>
<dbReference type="Proteomes" id="UP000070675">
    <property type="component" value="Unassembled WGS sequence"/>
</dbReference>
<name>A0A133XUS7_9ACTN</name>
<feature type="binding site" evidence="7">
    <location>
        <position position="128"/>
    </location>
    <ligand>
        <name>ATP</name>
        <dbReference type="ChEBI" id="CHEBI:30616"/>
    </ligand>
</feature>
<keyword evidence="7" id="KW-0479">Metal-binding</keyword>
<evidence type="ECO:0000256" key="6">
    <source>
        <dbReference type="ARBA" id="ARBA00023141"/>
    </source>
</evidence>
<comment type="similarity">
    <text evidence="7">Belongs to the shikimate kinase family.</text>
</comment>
<comment type="caution">
    <text evidence="7">Lacks conserved residue(s) required for the propagation of feature annotation.</text>
</comment>
<comment type="subcellular location">
    <subcellularLocation>
        <location evidence="7">Cytoplasm</location>
    </subcellularLocation>
</comment>
<dbReference type="PANTHER" id="PTHR21087">
    <property type="entry name" value="SHIKIMATE KINASE"/>
    <property type="match status" value="1"/>
</dbReference>
<keyword evidence="5 7" id="KW-0067">ATP-binding</keyword>
<dbReference type="AlphaFoldDB" id="A0A133XUS7"/>
<sequence length="180" mass="20359">MKAPGYVVHKGCDHIFFVGFLGAGKSTVARNIGRLFGRPYVDTDRIVERMNRCTLVQIYDKGGPQAMYEAETRALESLLAKKSLLVSCGSGIVESQKNCSLMRKMGSVVFLDGRLSDSLKQIQRLDRRPDFDLVENIELLYEHRRPLYQKLADFSVCITHKTFDEVAQATAQLLWEKGLL</sequence>
<dbReference type="CDD" id="cd00464">
    <property type="entry name" value="SK"/>
    <property type="match status" value="1"/>
</dbReference>
<dbReference type="GO" id="GO:0004765">
    <property type="term" value="F:shikimate kinase activity"/>
    <property type="evidence" value="ECO:0007669"/>
    <property type="project" value="UniProtKB-UniRule"/>
</dbReference>
<dbReference type="PANTHER" id="PTHR21087:SF16">
    <property type="entry name" value="SHIKIMATE KINASE 1, CHLOROPLASTIC"/>
    <property type="match status" value="1"/>
</dbReference>
<gene>
    <name evidence="7" type="primary">aroK</name>
    <name evidence="8" type="ORF">HMPREF3192_00776</name>
</gene>
<keyword evidence="2 7" id="KW-0808">Transferase</keyword>
<evidence type="ECO:0000256" key="2">
    <source>
        <dbReference type="ARBA" id="ARBA00022679"/>
    </source>
</evidence>
<dbReference type="UniPathway" id="UPA00053">
    <property type="reaction ID" value="UER00088"/>
</dbReference>
<dbReference type="EC" id="2.7.1.71" evidence="7"/>
<keyword evidence="9" id="KW-1185">Reference proteome</keyword>
<dbReference type="InterPro" id="IPR031322">
    <property type="entry name" value="Shikimate/glucono_kinase"/>
</dbReference>
<feature type="binding site" evidence="7">
    <location>
        <position position="144"/>
    </location>
    <ligand>
        <name>substrate</name>
    </ligand>
</feature>
<protein>
    <recommendedName>
        <fullName evidence="7">Shikimate kinase</fullName>
        <shortName evidence="7">SK</shortName>
        <ecNumber evidence="7">2.7.1.71</ecNumber>
    </recommendedName>
</protein>
<dbReference type="Gene3D" id="3.40.50.300">
    <property type="entry name" value="P-loop containing nucleotide triphosphate hydrolases"/>
    <property type="match status" value="1"/>
</dbReference>
<evidence type="ECO:0000256" key="4">
    <source>
        <dbReference type="ARBA" id="ARBA00022777"/>
    </source>
</evidence>
<dbReference type="PATRIC" id="fig|1393034.3.peg.752"/>
<comment type="subunit">
    <text evidence="7">Monomer.</text>
</comment>
<dbReference type="OrthoDB" id="9800332at2"/>
<comment type="catalytic activity">
    <reaction evidence="7">
        <text>shikimate + ATP = 3-phosphoshikimate + ADP + H(+)</text>
        <dbReference type="Rhea" id="RHEA:13121"/>
        <dbReference type="ChEBI" id="CHEBI:15378"/>
        <dbReference type="ChEBI" id="CHEBI:30616"/>
        <dbReference type="ChEBI" id="CHEBI:36208"/>
        <dbReference type="ChEBI" id="CHEBI:145989"/>
        <dbReference type="ChEBI" id="CHEBI:456216"/>
        <dbReference type="EC" id="2.7.1.71"/>
    </reaction>
</comment>
<comment type="caution">
    <text evidence="8">The sequence shown here is derived from an EMBL/GenBank/DDBJ whole genome shotgun (WGS) entry which is preliminary data.</text>
</comment>
<dbReference type="GO" id="GO:0009423">
    <property type="term" value="P:chorismate biosynthetic process"/>
    <property type="evidence" value="ECO:0007669"/>
    <property type="project" value="UniProtKB-UniRule"/>
</dbReference>
<organism evidence="8 9">
    <name type="scientific">Atopobium deltae</name>
    <dbReference type="NCBI Taxonomy" id="1393034"/>
    <lineage>
        <taxon>Bacteria</taxon>
        <taxon>Bacillati</taxon>
        <taxon>Actinomycetota</taxon>
        <taxon>Coriobacteriia</taxon>
        <taxon>Coriobacteriales</taxon>
        <taxon>Atopobiaceae</taxon>
        <taxon>Atopobium</taxon>
    </lineage>
</organism>
<evidence type="ECO:0000256" key="5">
    <source>
        <dbReference type="ARBA" id="ARBA00022840"/>
    </source>
</evidence>
<dbReference type="InterPro" id="IPR027417">
    <property type="entry name" value="P-loop_NTPase"/>
</dbReference>
<evidence type="ECO:0000256" key="1">
    <source>
        <dbReference type="ARBA" id="ARBA00022605"/>
    </source>
</evidence>
<keyword evidence="7" id="KW-0963">Cytoplasm</keyword>
<dbReference type="SUPFAM" id="SSF52540">
    <property type="entry name" value="P-loop containing nucleoside triphosphate hydrolases"/>
    <property type="match status" value="1"/>
</dbReference>
<dbReference type="GO" id="GO:0009073">
    <property type="term" value="P:aromatic amino acid family biosynthetic process"/>
    <property type="evidence" value="ECO:0007669"/>
    <property type="project" value="UniProtKB-KW"/>
</dbReference>
<keyword evidence="6 7" id="KW-0057">Aromatic amino acid biosynthesis</keyword>
<dbReference type="GO" id="GO:0005829">
    <property type="term" value="C:cytosol"/>
    <property type="evidence" value="ECO:0007669"/>
    <property type="project" value="TreeGrafter"/>
</dbReference>
<dbReference type="Pfam" id="PF01202">
    <property type="entry name" value="SKI"/>
    <property type="match status" value="1"/>
</dbReference>
<dbReference type="HAMAP" id="MF_00109">
    <property type="entry name" value="Shikimate_kinase"/>
    <property type="match status" value="1"/>
</dbReference>
<dbReference type="EMBL" id="LSCR01000012">
    <property type="protein sequence ID" value="KXB34677.1"/>
    <property type="molecule type" value="Genomic_DNA"/>
</dbReference>